<proteinExistence type="predicted"/>
<organism evidence="1 2">
    <name type="scientific">Romanomermis culicivorax</name>
    <name type="common">Nematode worm</name>
    <dbReference type="NCBI Taxonomy" id="13658"/>
    <lineage>
        <taxon>Eukaryota</taxon>
        <taxon>Metazoa</taxon>
        <taxon>Ecdysozoa</taxon>
        <taxon>Nematoda</taxon>
        <taxon>Enoplea</taxon>
        <taxon>Dorylaimia</taxon>
        <taxon>Mermithida</taxon>
        <taxon>Mermithoidea</taxon>
        <taxon>Mermithidae</taxon>
        <taxon>Romanomermis</taxon>
    </lineage>
</organism>
<name>A0A915K5S5_ROMCU</name>
<accession>A0A915K5S5</accession>
<dbReference type="AlphaFoldDB" id="A0A915K5S5"/>
<evidence type="ECO:0000313" key="2">
    <source>
        <dbReference type="WBParaSite" id="nRc.2.0.1.t33549-RA"/>
    </source>
</evidence>
<sequence length="74" mass="8092">LRKLGQEIGGVGTVAELGRWRGWDGGGVGTRKWRSWDGGSVGTVPQFTINMLNRRNEAERSLQCRAKNGPPESP</sequence>
<dbReference type="Proteomes" id="UP000887565">
    <property type="component" value="Unplaced"/>
</dbReference>
<keyword evidence="1" id="KW-1185">Reference proteome</keyword>
<reference evidence="2" key="1">
    <citation type="submission" date="2022-11" db="UniProtKB">
        <authorList>
            <consortium name="WormBaseParasite"/>
        </authorList>
    </citation>
    <scope>IDENTIFICATION</scope>
</reference>
<protein>
    <submittedName>
        <fullName evidence="2">Uncharacterized protein</fullName>
    </submittedName>
</protein>
<dbReference type="WBParaSite" id="nRc.2.0.1.t33549-RA">
    <property type="protein sequence ID" value="nRc.2.0.1.t33549-RA"/>
    <property type="gene ID" value="nRc.2.0.1.g33549"/>
</dbReference>
<evidence type="ECO:0000313" key="1">
    <source>
        <dbReference type="Proteomes" id="UP000887565"/>
    </source>
</evidence>